<dbReference type="EMBL" id="CAUWAG010000019">
    <property type="protein sequence ID" value="CAJ2512301.1"/>
    <property type="molecule type" value="Genomic_DNA"/>
</dbReference>
<keyword evidence="10" id="KW-1185">Reference proteome</keyword>
<comment type="cofactor">
    <cofactor evidence="1">
        <name>Co(2+)</name>
        <dbReference type="ChEBI" id="CHEBI:48828"/>
    </cofactor>
</comment>
<evidence type="ECO:0000313" key="10">
    <source>
        <dbReference type="Proteomes" id="UP001295740"/>
    </source>
</evidence>
<evidence type="ECO:0000256" key="1">
    <source>
        <dbReference type="ARBA" id="ARBA00001941"/>
    </source>
</evidence>
<feature type="domain" description="NodB homology" evidence="8">
    <location>
        <begin position="577"/>
        <end position="765"/>
    </location>
</feature>
<dbReference type="Pfam" id="PF01522">
    <property type="entry name" value="Polysacc_deac_1"/>
    <property type="match status" value="1"/>
</dbReference>
<comment type="caution">
    <text evidence="9">The sequence shown here is derived from an EMBL/GenBank/DDBJ whole genome shotgun (WGS) entry which is preliminary data.</text>
</comment>
<evidence type="ECO:0000256" key="3">
    <source>
        <dbReference type="ARBA" id="ARBA00022729"/>
    </source>
</evidence>
<dbReference type="SUPFAM" id="SSF88713">
    <property type="entry name" value="Glycoside hydrolase/deacetylase"/>
    <property type="match status" value="1"/>
</dbReference>
<reference evidence="9" key="1">
    <citation type="submission" date="2023-10" db="EMBL/GenBank/DDBJ databases">
        <authorList>
            <person name="Hackl T."/>
        </authorList>
    </citation>
    <scope>NUCLEOTIDE SEQUENCE</scope>
</reference>
<dbReference type="PROSITE" id="PS51677">
    <property type="entry name" value="NODB"/>
    <property type="match status" value="1"/>
</dbReference>
<keyword evidence="5" id="KW-0119">Carbohydrate metabolism</keyword>
<dbReference type="Proteomes" id="UP001295740">
    <property type="component" value="Unassembled WGS sequence"/>
</dbReference>
<dbReference type="InterPro" id="IPR002509">
    <property type="entry name" value="NODB_dom"/>
</dbReference>
<protein>
    <submittedName>
        <fullName evidence="9">Uu.00g053160.m01.CDS01</fullName>
    </submittedName>
</protein>
<accession>A0AAI8VWE7</accession>
<evidence type="ECO:0000259" key="8">
    <source>
        <dbReference type="PROSITE" id="PS51677"/>
    </source>
</evidence>
<dbReference type="GO" id="GO:0046872">
    <property type="term" value="F:metal ion binding"/>
    <property type="evidence" value="ECO:0007669"/>
    <property type="project" value="UniProtKB-KW"/>
</dbReference>
<dbReference type="PANTHER" id="PTHR46471:SF6">
    <property type="entry name" value="GLYCOSYL HYDROLASE"/>
    <property type="match status" value="1"/>
</dbReference>
<evidence type="ECO:0000313" key="9">
    <source>
        <dbReference type="EMBL" id="CAJ2512301.1"/>
    </source>
</evidence>
<dbReference type="Gene3D" id="3.20.20.370">
    <property type="entry name" value="Glycoside hydrolase/deacetylase"/>
    <property type="match status" value="1"/>
</dbReference>
<dbReference type="InterPro" id="IPR011330">
    <property type="entry name" value="Glyco_hydro/deAcase_b/a-brl"/>
</dbReference>
<name>A0AAI8VWE7_9PEZI</name>
<feature type="signal peptide" evidence="7">
    <location>
        <begin position="1"/>
        <end position="21"/>
    </location>
</feature>
<keyword evidence="3 7" id="KW-0732">Signal</keyword>
<proteinExistence type="predicted"/>
<keyword evidence="2" id="KW-0479">Metal-binding</keyword>
<dbReference type="PANTHER" id="PTHR46471">
    <property type="entry name" value="CHITIN DEACETYLASE"/>
    <property type="match status" value="1"/>
</dbReference>
<dbReference type="AlphaFoldDB" id="A0AAI8VWE7"/>
<dbReference type="CDD" id="cd10917">
    <property type="entry name" value="CE4_NodB_like_6s_7s"/>
    <property type="match status" value="1"/>
</dbReference>
<gene>
    <name evidence="9" type="ORF">KHLLAP_LOCUS12769</name>
</gene>
<organism evidence="9 10">
    <name type="scientific">Anthostomella pinea</name>
    <dbReference type="NCBI Taxonomy" id="933095"/>
    <lineage>
        <taxon>Eukaryota</taxon>
        <taxon>Fungi</taxon>
        <taxon>Dikarya</taxon>
        <taxon>Ascomycota</taxon>
        <taxon>Pezizomycotina</taxon>
        <taxon>Sordariomycetes</taxon>
        <taxon>Xylariomycetidae</taxon>
        <taxon>Xylariales</taxon>
        <taxon>Xylariaceae</taxon>
        <taxon>Anthostomella</taxon>
    </lineage>
</organism>
<evidence type="ECO:0000256" key="4">
    <source>
        <dbReference type="ARBA" id="ARBA00022801"/>
    </source>
</evidence>
<evidence type="ECO:0000256" key="2">
    <source>
        <dbReference type="ARBA" id="ARBA00022723"/>
    </source>
</evidence>
<sequence>MLFGQILSGISAALLADGVSASTVLEERQTNTTVACTSHLLVDDFSSWANSTNLLNGSTGDDSTMNTTSADGGILTFTPKNIDVSYLYEQFDCMDTTALGYDGVSFTTKGPEAASVSIELQTKTNCSAEEYQSFYYTVNGLSGALETINIPLSSWTGANLTRVVGVVYYSFSAGQTGTDKVWQLDNIQLLCSRVTAPADPTAVPTTANGHEVASRSADAAACESVLIDDWASQSRLTFLYYNAMLMPSSDDGTMSSIVVKNNRVTLTPTATDSYFYTQLGCFDAQPYGGIALRITAPAGSQFDVQLSSTKGDCGGDATTDSIVTTKQLGWTFDGTEKLYSIPFSKYSGLDWSKFTMVFLTNLAKPVTLGPMGLYCGSTPVEYVVPAPVEPAEPTATVAAPPSQATNLVIDKFANAETNALGEWHGADEGITLTFKGNTMTLQTNDSDLTWNTQVADICKDMTAFDGSYLHIAYNGSNKFTVAMQQHNEQCNNDIMPYPETWDSLEAARYGTATDIYIPMTHFNINRTRAIGFALKGFYTTEPTVFSKIEIVNQIPAAVKIPEKLPSGTFVLACKRPNSFAFAIDDGDPALAQQVMKTIEDENITVTFFTVGAPLLDPTTNLSAIYNEMAAKGHQIALHSYTHPPLEGLPDEAAIDWEYSNDLRAVAQTFNGLQPKYFRPPFGTEGARMRQRLAALVDDPYIVEWSVDVEDWIWAESATPEKQLDAFKRDVTAGGDIVVVHYLYTSTVSYLQQFIQIAKATGKQLMRVDQCMMDPNAPPL</sequence>
<feature type="chain" id="PRO_5042582139" evidence="7">
    <location>
        <begin position="22"/>
        <end position="779"/>
    </location>
</feature>
<keyword evidence="6" id="KW-0170">Cobalt</keyword>
<evidence type="ECO:0000256" key="5">
    <source>
        <dbReference type="ARBA" id="ARBA00023277"/>
    </source>
</evidence>
<dbReference type="GO" id="GO:0005975">
    <property type="term" value="P:carbohydrate metabolic process"/>
    <property type="evidence" value="ECO:0007669"/>
    <property type="project" value="InterPro"/>
</dbReference>
<dbReference type="GO" id="GO:0016810">
    <property type="term" value="F:hydrolase activity, acting on carbon-nitrogen (but not peptide) bonds"/>
    <property type="evidence" value="ECO:0007669"/>
    <property type="project" value="InterPro"/>
</dbReference>
<keyword evidence="4" id="KW-0378">Hydrolase</keyword>
<evidence type="ECO:0000256" key="6">
    <source>
        <dbReference type="ARBA" id="ARBA00023285"/>
    </source>
</evidence>
<evidence type="ECO:0000256" key="7">
    <source>
        <dbReference type="SAM" id="SignalP"/>
    </source>
</evidence>